<accession>A0ABQ5G8M4</accession>
<dbReference type="Proteomes" id="UP001151760">
    <property type="component" value="Unassembled WGS sequence"/>
</dbReference>
<feature type="region of interest" description="Disordered" evidence="1">
    <location>
        <begin position="146"/>
        <end position="200"/>
    </location>
</feature>
<reference evidence="2" key="1">
    <citation type="journal article" date="2022" name="Int. J. Mol. Sci.">
        <title>Draft Genome of Tanacetum Coccineum: Genomic Comparison of Closely Related Tanacetum-Family Plants.</title>
        <authorList>
            <person name="Yamashiro T."/>
            <person name="Shiraishi A."/>
            <person name="Nakayama K."/>
            <person name="Satake H."/>
        </authorList>
    </citation>
    <scope>NUCLEOTIDE SEQUENCE</scope>
</reference>
<sequence length="229" mass="26258">MGYLHGINDAIKVTLFDVIKVAVERVSIPKMRRSKTVVEEVGQSEEVFDDTNYEETEDDEEEPLVRRRPTGVVIGREFHRESEKESLDHSKKLKEMEILSTVVQLKIVLKKAKRSSKDDFILQQCLRVSGEGFGVALEVPDRINQKGLNEGSDIFTDDESKGADEKEKADESRKAYAENAETDKADEEKAEEEHVEDQVEMDKLEMLKQRFIFLNPKLRSLMQQKSVPV</sequence>
<gene>
    <name evidence="2" type="ORF">Tco_1031314</name>
</gene>
<feature type="compositionally biased region" description="Basic and acidic residues" evidence="1">
    <location>
        <begin position="158"/>
        <end position="187"/>
    </location>
</feature>
<protein>
    <submittedName>
        <fullName evidence="2">Uncharacterized protein</fullName>
    </submittedName>
</protein>
<name>A0ABQ5G8M4_9ASTR</name>
<reference evidence="2" key="2">
    <citation type="submission" date="2022-01" db="EMBL/GenBank/DDBJ databases">
        <authorList>
            <person name="Yamashiro T."/>
            <person name="Shiraishi A."/>
            <person name="Satake H."/>
            <person name="Nakayama K."/>
        </authorList>
    </citation>
    <scope>NUCLEOTIDE SEQUENCE</scope>
</reference>
<organism evidence="2 3">
    <name type="scientific">Tanacetum coccineum</name>
    <dbReference type="NCBI Taxonomy" id="301880"/>
    <lineage>
        <taxon>Eukaryota</taxon>
        <taxon>Viridiplantae</taxon>
        <taxon>Streptophyta</taxon>
        <taxon>Embryophyta</taxon>
        <taxon>Tracheophyta</taxon>
        <taxon>Spermatophyta</taxon>
        <taxon>Magnoliopsida</taxon>
        <taxon>eudicotyledons</taxon>
        <taxon>Gunneridae</taxon>
        <taxon>Pentapetalae</taxon>
        <taxon>asterids</taxon>
        <taxon>campanulids</taxon>
        <taxon>Asterales</taxon>
        <taxon>Asteraceae</taxon>
        <taxon>Asteroideae</taxon>
        <taxon>Anthemideae</taxon>
        <taxon>Anthemidinae</taxon>
        <taxon>Tanacetum</taxon>
    </lineage>
</organism>
<evidence type="ECO:0000313" key="3">
    <source>
        <dbReference type="Proteomes" id="UP001151760"/>
    </source>
</evidence>
<keyword evidence="3" id="KW-1185">Reference proteome</keyword>
<evidence type="ECO:0000256" key="1">
    <source>
        <dbReference type="SAM" id="MobiDB-lite"/>
    </source>
</evidence>
<proteinExistence type="predicted"/>
<comment type="caution">
    <text evidence="2">The sequence shown here is derived from an EMBL/GenBank/DDBJ whole genome shotgun (WGS) entry which is preliminary data.</text>
</comment>
<evidence type="ECO:0000313" key="2">
    <source>
        <dbReference type="EMBL" id="GJT72028.1"/>
    </source>
</evidence>
<dbReference type="EMBL" id="BQNB010018220">
    <property type="protein sequence ID" value="GJT72028.1"/>
    <property type="molecule type" value="Genomic_DNA"/>
</dbReference>